<dbReference type="EMBL" id="JAAIUW010000006">
    <property type="protein sequence ID" value="KAF7827353.1"/>
    <property type="molecule type" value="Genomic_DNA"/>
</dbReference>
<reference evidence="1" key="1">
    <citation type="submission" date="2020-09" db="EMBL/GenBank/DDBJ databases">
        <title>Genome-Enabled Discovery of Anthraquinone Biosynthesis in Senna tora.</title>
        <authorList>
            <person name="Kang S.-H."/>
            <person name="Pandey R.P."/>
            <person name="Lee C.-M."/>
            <person name="Sim J.-S."/>
            <person name="Jeong J.-T."/>
            <person name="Choi B.-S."/>
            <person name="Jung M."/>
            <person name="Ginzburg D."/>
            <person name="Zhao K."/>
            <person name="Won S.Y."/>
            <person name="Oh T.-J."/>
            <person name="Yu Y."/>
            <person name="Kim N.-H."/>
            <person name="Lee O.R."/>
            <person name="Lee T.-H."/>
            <person name="Bashyal P."/>
            <person name="Kim T.-S."/>
            <person name="Lee W.-H."/>
            <person name="Kawkins C."/>
            <person name="Kim C.-K."/>
            <person name="Kim J.S."/>
            <person name="Ahn B.O."/>
            <person name="Rhee S.Y."/>
            <person name="Sohng J.K."/>
        </authorList>
    </citation>
    <scope>NUCLEOTIDE SEQUENCE</scope>
    <source>
        <tissue evidence="1">Leaf</tissue>
    </source>
</reference>
<sequence length="41" mass="4506">MVDPWKRAIPDSTSLITPGAKLGHDFSTLISFSENIVNFEA</sequence>
<proteinExistence type="predicted"/>
<evidence type="ECO:0000313" key="2">
    <source>
        <dbReference type="Proteomes" id="UP000634136"/>
    </source>
</evidence>
<evidence type="ECO:0000313" key="1">
    <source>
        <dbReference type="EMBL" id="KAF7827353.1"/>
    </source>
</evidence>
<accession>A0A834TRZ0</accession>
<dbReference type="Proteomes" id="UP000634136">
    <property type="component" value="Unassembled WGS sequence"/>
</dbReference>
<keyword evidence="2" id="KW-1185">Reference proteome</keyword>
<dbReference type="AlphaFoldDB" id="A0A834TRZ0"/>
<gene>
    <name evidence="1" type="ORF">G2W53_018517</name>
</gene>
<comment type="caution">
    <text evidence="1">The sequence shown here is derived from an EMBL/GenBank/DDBJ whole genome shotgun (WGS) entry which is preliminary data.</text>
</comment>
<name>A0A834TRZ0_9FABA</name>
<organism evidence="1 2">
    <name type="scientific">Senna tora</name>
    <dbReference type="NCBI Taxonomy" id="362788"/>
    <lineage>
        <taxon>Eukaryota</taxon>
        <taxon>Viridiplantae</taxon>
        <taxon>Streptophyta</taxon>
        <taxon>Embryophyta</taxon>
        <taxon>Tracheophyta</taxon>
        <taxon>Spermatophyta</taxon>
        <taxon>Magnoliopsida</taxon>
        <taxon>eudicotyledons</taxon>
        <taxon>Gunneridae</taxon>
        <taxon>Pentapetalae</taxon>
        <taxon>rosids</taxon>
        <taxon>fabids</taxon>
        <taxon>Fabales</taxon>
        <taxon>Fabaceae</taxon>
        <taxon>Caesalpinioideae</taxon>
        <taxon>Cassia clade</taxon>
        <taxon>Senna</taxon>
    </lineage>
</organism>
<protein>
    <submittedName>
        <fullName evidence="1">Uncharacterized protein</fullName>
    </submittedName>
</protein>